<dbReference type="Gene3D" id="3.30.40.10">
    <property type="entry name" value="Zinc/RING finger domain, C3HC4 (zinc finger)"/>
    <property type="match status" value="1"/>
</dbReference>
<dbReference type="SUPFAM" id="SSF57850">
    <property type="entry name" value="RING/U-box"/>
    <property type="match status" value="1"/>
</dbReference>
<name>A0A815K7T3_9BILA</name>
<keyword evidence="4" id="KW-0175">Coiled coil</keyword>
<dbReference type="PANTHER" id="PTHR44080">
    <property type="entry name" value="E3 UBIQUITIN-PROTEIN LIGASE COP1"/>
    <property type="match status" value="1"/>
</dbReference>
<keyword evidence="2" id="KW-0862">Zinc</keyword>
<evidence type="ECO:0000256" key="1">
    <source>
        <dbReference type="ARBA" id="ARBA00022771"/>
    </source>
</evidence>
<protein>
    <recommendedName>
        <fullName evidence="5">RING-type domain-containing protein</fullName>
    </recommendedName>
</protein>
<sequence>MTSNNSYEYIDKASIGESLLCELCHDPFINPVVTQCGYTYCGACIEPKIRSGSQCPSRSCNQLMTTAHLKSNTSMSLTISILDNLKQKTQLEQQTTQLDQQKTKLEQQKTELGQQKIQLGQQKTKLEQQTTVLGQQKTEIELQKIKFEQQKAQLQWHEIKIDVIQSENQTQRNEAASIRKQITILQKEISKLKSAALWLCK</sequence>
<dbReference type="InterPro" id="IPR001841">
    <property type="entry name" value="Znf_RING"/>
</dbReference>
<evidence type="ECO:0000313" key="6">
    <source>
        <dbReference type="EMBL" id="CAF1387532.1"/>
    </source>
</evidence>
<dbReference type="Pfam" id="PF13923">
    <property type="entry name" value="zf-C3HC4_2"/>
    <property type="match status" value="1"/>
</dbReference>
<organism evidence="6 7">
    <name type="scientific">Rotaria magnacalcarata</name>
    <dbReference type="NCBI Taxonomy" id="392030"/>
    <lineage>
        <taxon>Eukaryota</taxon>
        <taxon>Metazoa</taxon>
        <taxon>Spiralia</taxon>
        <taxon>Gnathifera</taxon>
        <taxon>Rotifera</taxon>
        <taxon>Eurotatoria</taxon>
        <taxon>Bdelloidea</taxon>
        <taxon>Philodinida</taxon>
        <taxon>Philodinidae</taxon>
        <taxon>Rotaria</taxon>
    </lineage>
</organism>
<feature type="coiled-coil region" evidence="4">
    <location>
        <begin position="161"/>
        <end position="195"/>
    </location>
</feature>
<dbReference type="GO" id="GO:0008270">
    <property type="term" value="F:zinc ion binding"/>
    <property type="evidence" value="ECO:0007669"/>
    <property type="project" value="UniProtKB-KW"/>
</dbReference>
<dbReference type="PROSITE" id="PS50089">
    <property type="entry name" value="ZF_RING_2"/>
    <property type="match status" value="1"/>
</dbReference>
<gene>
    <name evidence="6" type="ORF">CJN711_LOCUS21272</name>
</gene>
<evidence type="ECO:0000313" key="7">
    <source>
        <dbReference type="Proteomes" id="UP000663855"/>
    </source>
</evidence>
<reference evidence="6" key="1">
    <citation type="submission" date="2021-02" db="EMBL/GenBank/DDBJ databases">
        <authorList>
            <person name="Nowell W R."/>
        </authorList>
    </citation>
    <scope>NUCLEOTIDE SEQUENCE</scope>
</reference>
<evidence type="ECO:0000256" key="2">
    <source>
        <dbReference type="ARBA" id="ARBA00022833"/>
    </source>
</evidence>
<proteinExistence type="predicted"/>
<dbReference type="InterPro" id="IPR042755">
    <property type="entry name" value="COP1"/>
</dbReference>
<feature type="coiled-coil region" evidence="4">
    <location>
        <begin position="88"/>
        <end position="118"/>
    </location>
</feature>
<evidence type="ECO:0000256" key="4">
    <source>
        <dbReference type="SAM" id="Coils"/>
    </source>
</evidence>
<comment type="caution">
    <text evidence="6">The sequence shown here is derived from an EMBL/GenBank/DDBJ whole genome shotgun (WGS) entry which is preliminary data.</text>
</comment>
<dbReference type="GO" id="GO:0061630">
    <property type="term" value="F:ubiquitin protein ligase activity"/>
    <property type="evidence" value="ECO:0007669"/>
    <property type="project" value="InterPro"/>
</dbReference>
<dbReference type="Proteomes" id="UP000663855">
    <property type="component" value="Unassembled WGS sequence"/>
</dbReference>
<keyword evidence="1 3" id="KW-0479">Metal-binding</keyword>
<feature type="domain" description="RING-type" evidence="5">
    <location>
        <begin position="21"/>
        <end position="56"/>
    </location>
</feature>
<evidence type="ECO:0000256" key="3">
    <source>
        <dbReference type="PROSITE-ProRule" id="PRU00175"/>
    </source>
</evidence>
<evidence type="ECO:0000259" key="5">
    <source>
        <dbReference type="PROSITE" id="PS50089"/>
    </source>
</evidence>
<keyword evidence="1 3" id="KW-0863">Zinc-finger</keyword>
<dbReference type="InterPro" id="IPR013083">
    <property type="entry name" value="Znf_RING/FYVE/PHD"/>
</dbReference>
<dbReference type="EMBL" id="CAJNOV010010071">
    <property type="protein sequence ID" value="CAF1387532.1"/>
    <property type="molecule type" value="Genomic_DNA"/>
</dbReference>
<accession>A0A815K7T3</accession>
<dbReference type="AlphaFoldDB" id="A0A815K7T3"/>